<evidence type="ECO:0000313" key="3">
    <source>
        <dbReference type="Proteomes" id="UP000827092"/>
    </source>
</evidence>
<protein>
    <submittedName>
        <fullName evidence="2">Uncharacterized protein</fullName>
    </submittedName>
</protein>
<keyword evidence="3" id="KW-1185">Reference proteome</keyword>
<evidence type="ECO:0000313" key="2">
    <source>
        <dbReference type="EMBL" id="KAG8188461.1"/>
    </source>
</evidence>
<feature type="region of interest" description="Disordered" evidence="1">
    <location>
        <begin position="12"/>
        <end position="43"/>
    </location>
</feature>
<reference evidence="2 3" key="1">
    <citation type="journal article" date="2022" name="Nat. Ecol. Evol.">
        <title>A masculinizing supergene underlies an exaggerated male reproductive morph in a spider.</title>
        <authorList>
            <person name="Hendrickx F."/>
            <person name="De Corte Z."/>
            <person name="Sonet G."/>
            <person name="Van Belleghem S.M."/>
            <person name="Kostlbacher S."/>
            <person name="Vangestel C."/>
        </authorList>
    </citation>
    <scope>NUCLEOTIDE SEQUENCE [LARGE SCALE GENOMIC DNA]</scope>
    <source>
        <strain evidence="2">W744_W776</strain>
    </source>
</reference>
<organism evidence="2 3">
    <name type="scientific">Oedothorax gibbosus</name>
    <dbReference type="NCBI Taxonomy" id="931172"/>
    <lineage>
        <taxon>Eukaryota</taxon>
        <taxon>Metazoa</taxon>
        <taxon>Ecdysozoa</taxon>
        <taxon>Arthropoda</taxon>
        <taxon>Chelicerata</taxon>
        <taxon>Arachnida</taxon>
        <taxon>Araneae</taxon>
        <taxon>Araneomorphae</taxon>
        <taxon>Entelegynae</taxon>
        <taxon>Araneoidea</taxon>
        <taxon>Linyphiidae</taxon>
        <taxon>Erigoninae</taxon>
        <taxon>Oedothorax</taxon>
    </lineage>
</organism>
<feature type="compositionally biased region" description="Polar residues" evidence="1">
    <location>
        <begin position="80"/>
        <end position="90"/>
    </location>
</feature>
<dbReference type="Proteomes" id="UP000827092">
    <property type="component" value="Unassembled WGS sequence"/>
</dbReference>
<dbReference type="EMBL" id="JAFNEN010000238">
    <property type="protein sequence ID" value="KAG8188461.1"/>
    <property type="molecule type" value="Genomic_DNA"/>
</dbReference>
<dbReference type="AlphaFoldDB" id="A0AAV6UYS6"/>
<proteinExistence type="predicted"/>
<accession>A0AAV6UYS6</accession>
<feature type="region of interest" description="Disordered" evidence="1">
    <location>
        <begin position="55"/>
        <end position="105"/>
    </location>
</feature>
<sequence>MTLKHHVNFIFEQHPKGGSPKNPYALNRFPSHSNTKPIPHLRHPPIVSLTPALSRYSQHHKRKENVLKTTVGHKREGSNESRPYSNTVGTPTHRRQSHLKADGKRLKLCF</sequence>
<name>A0AAV6UYS6_9ARAC</name>
<comment type="caution">
    <text evidence="2">The sequence shown here is derived from an EMBL/GenBank/DDBJ whole genome shotgun (WGS) entry which is preliminary data.</text>
</comment>
<evidence type="ECO:0000256" key="1">
    <source>
        <dbReference type="SAM" id="MobiDB-lite"/>
    </source>
</evidence>
<gene>
    <name evidence="2" type="ORF">JTE90_008026</name>
</gene>